<accession>K5CNX1</accession>
<organism evidence="2 3">
    <name type="scientific">Bacteroides finegoldii CL09T03C10</name>
    <dbReference type="NCBI Taxonomy" id="997888"/>
    <lineage>
        <taxon>Bacteria</taxon>
        <taxon>Pseudomonadati</taxon>
        <taxon>Bacteroidota</taxon>
        <taxon>Bacteroidia</taxon>
        <taxon>Bacteroidales</taxon>
        <taxon>Bacteroidaceae</taxon>
        <taxon>Bacteroides</taxon>
    </lineage>
</organism>
<evidence type="ECO:0000313" key="3">
    <source>
        <dbReference type="Proteomes" id="UP000007995"/>
    </source>
</evidence>
<name>K5CNX1_9BACE</name>
<proteinExistence type="predicted"/>
<gene>
    <name evidence="2" type="ORF">HMPREF1057_00336</name>
</gene>
<evidence type="ECO:0000256" key="1">
    <source>
        <dbReference type="SAM" id="MobiDB-lite"/>
    </source>
</evidence>
<reference evidence="2 3" key="1">
    <citation type="submission" date="2012-02" db="EMBL/GenBank/DDBJ databases">
        <title>The Genome Sequence of Bacteroides finegoldii CL09T03C10.</title>
        <authorList>
            <consortium name="The Broad Institute Genome Sequencing Platform"/>
            <person name="Earl A."/>
            <person name="Ward D."/>
            <person name="Feldgarden M."/>
            <person name="Gevers D."/>
            <person name="Zitomersky N.L."/>
            <person name="Coyne M.J."/>
            <person name="Comstock L.E."/>
            <person name="Young S.K."/>
            <person name="Zeng Q."/>
            <person name="Gargeya S."/>
            <person name="Fitzgerald M."/>
            <person name="Haas B."/>
            <person name="Abouelleil A."/>
            <person name="Alvarado L."/>
            <person name="Arachchi H.M."/>
            <person name="Berlin A."/>
            <person name="Chapman S.B."/>
            <person name="Gearin G."/>
            <person name="Goldberg J."/>
            <person name="Griggs A."/>
            <person name="Gujja S."/>
            <person name="Hansen M."/>
            <person name="Heiman D."/>
            <person name="Howarth C."/>
            <person name="Larimer J."/>
            <person name="Lui A."/>
            <person name="MacDonald P.J.P."/>
            <person name="McCowen C."/>
            <person name="Montmayeur A."/>
            <person name="Murphy C."/>
            <person name="Neiman D."/>
            <person name="Pearson M."/>
            <person name="Priest M."/>
            <person name="Roberts A."/>
            <person name="Saif S."/>
            <person name="Shea T."/>
            <person name="Sisk P."/>
            <person name="Stolte C."/>
            <person name="Sykes S."/>
            <person name="Wortman J."/>
            <person name="Nusbaum C."/>
            <person name="Birren B."/>
        </authorList>
    </citation>
    <scope>NUCLEOTIDE SEQUENCE [LARGE SCALE GENOMIC DNA]</scope>
    <source>
        <strain evidence="2 3">CL09T03C10</strain>
    </source>
</reference>
<evidence type="ECO:0000313" key="2">
    <source>
        <dbReference type="EMBL" id="EKJ91501.1"/>
    </source>
</evidence>
<protein>
    <submittedName>
        <fullName evidence="2">Uncharacterized protein</fullName>
    </submittedName>
</protein>
<dbReference type="Proteomes" id="UP000007995">
    <property type="component" value="Unassembled WGS sequence"/>
</dbReference>
<sequence>MGNIKTKQIKMLSQKQKTKINPSKTNGGKKFVLSDVSKEELNKRRIPVYPYIL</sequence>
<feature type="region of interest" description="Disordered" evidence="1">
    <location>
        <begin position="1"/>
        <end position="29"/>
    </location>
</feature>
<feature type="compositionally biased region" description="Polar residues" evidence="1">
    <location>
        <begin position="11"/>
        <end position="26"/>
    </location>
</feature>
<dbReference type="AlphaFoldDB" id="K5CNX1"/>
<comment type="caution">
    <text evidence="2">The sequence shown here is derived from an EMBL/GenBank/DDBJ whole genome shotgun (WGS) entry which is preliminary data.</text>
</comment>
<dbReference type="EMBL" id="AGXW01000002">
    <property type="protein sequence ID" value="EKJ91501.1"/>
    <property type="molecule type" value="Genomic_DNA"/>
</dbReference>
<dbReference type="HOGENOM" id="CLU_3058466_0_0_10"/>